<dbReference type="EMBL" id="FMWB01000015">
    <property type="protein sequence ID" value="SCZ47608.1"/>
    <property type="molecule type" value="Genomic_DNA"/>
</dbReference>
<reference evidence="2" key="1">
    <citation type="submission" date="2016-10" db="EMBL/GenBank/DDBJ databases">
        <authorList>
            <person name="de Groot N.N."/>
        </authorList>
    </citation>
    <scope>NUCLEOTIDE SEQUENCE [LARGE SCALE GENOMIC DNA]</scope>
    <source>
        <strain evidence="2">DSM 15758</strain>
    </source>
</reference>
<organism evidence="1 2">
    <name type="scientific">Pseudomonas oryzihabitans</name>
    <dbReference type="NCBI Taxonomy" id="47885"/>
    <lineage>
        <taxon>Bacteria</taxon>
        <taxon>Pseudomonadati</taxon>
        <taxon>Pseudomonadota</taxon>
        <taxon>Gammaproteobacteria</taxon>
        <taxon>Pseudomonadales</taxon>
        <taxon>Pseudomonadaceae</taxon>
        <taxon>Pseudomonas</taxon>
    </lineage>
</organism>
<gene>
    <name evidence="1" type="ORF">SAMN05216279_1155</name>
</gene>
<dbReference type="AlphaFoldDB" id="A0A1G5PE76"/>
<sequence length="58" mass="6200">MKVRIEVTADELEDMGCDSVEELAARLREQLDSGVVGDAGEAGSDWLVSYELTAKLAG</sequence>
<dbReference type="Proteomes" id="UP000183046">
    <property type="component" value="Unassembled WGS sequence"/>
</dbReference>
<protein>
    <submittedName>
        <fullName evidence="1">Uncharacterized protein</fullName>
    </submittedName>
</protein>
<proteinExistence type="predicted"/>
<accession>A0A1G5PE76</accession>
<comment type="caution">
    <text evidence="1">The sequence shown here is derived from an EMBL/GenBank/DDBJ whole genome shotgun (WGS) entry which is preliminary data.</text>
</comment>
<dbReference type="RefSeq" id="WP_169886978.1">
    <property type="nucleotide sequence ID" value="NZ_FMWB01000015.1"/>
</dbReference>
<evidence type="ECO:0000313" key="2">
    <source>
        <dbReference type="Proteomes" id="UP000183046"/>
    </source>
</evidence>
<evidence type="ECO:0000313" key="1">
    <source>
        <dbReference type="EMBL" id="SCZ47608.1"/>
    </source>
</evidence>
<name>A0A1G5PE76_9PSED</name>